<feature type="compositionally biased region" description="Basic and acidic residues" evidence="3">
    <location>
        <begin position="44"/>
        <end position="59"/>
    </location>
</feature>
<feature type="compositionally biased region" description="Basic residues" evidence="3">
    <location>
        <begin position="108"/>
        <end position="123"/>
    </location>
</feature>
<feature type="compositionally biased region" description="Pro residues" evidence="3">
    <location>
        <begin position="137"/>
        <end position="158"/>
    </location>
</feature>
<dbReference type="InterPro" id="IPR050825">
    <property type="entry name" value="RBM42_RBP45_47-like"/>
</dbReference>
<dbReference type="InterPro" id="IPR000504">
    <property type="entry name" value="RRM_dom"/>
</dbReference>
<organism evidence="5">
    <name type="scientific">Attheya septentrionalis</name>
    <dbReference type="NCBI Taxonomy" id="420275"/>
    <lineage>
        <taxon>Eukaryota</taxon>
        <taxon>Sar</taxon>
        <taxon>Stramenopiles</taxon>
        <taxon>Ochrophyta</taxon>
        <taxon>Bacillariophyta</taxon>
        <taxon>Coscinodiscophyceae</taxon>
        <taxon>Chaetocerotophycidae</taxon>
        <taxon>Chaetocerotales</taxon>
        <taxon>Attheyaceae</taxon>
        <taxon>Attheya</taxon>
    </lineage>
</organism>
<proteinExistence type="predicted"/>
<dbReference type="PANTHER" id="PTHR47640:SF11">
    <property type="entry name" value="RNA-BINDING PROTEIN 42"/>
    <property type="match status" value="1"/>
</dbReference>
<dbReference type="PANTHER" id="PTHR47640">
    <property type="entry name" value="TRNA SELENOCYSTEINE 1-ASSOCIATED PROTEIN 1-RELATED-RELATED"/>
    <property type="match status" value="1"/>
</dbReference>
<name>A0A7S2USE5_9STRA</name>
<gene>
    <name evidence="5" type="ORF">ASEP1449_LOCUS18267</name>
</gene>
<dbReference type="Pfam" id="PF00076">
    <property type="entry name" value="RRM_1"/>
    <property type="match status" value="1"/>
</dbReference>
<evidence type="ECO:0000256" key="3">
    <source>
        <dbReference type="SAM" id="MobiDB-lite"/>
    </source>
</evidence>
<dbReference type="AlphaFoldDB" id="A0A7S2USE5"/>
<feature type="region of interest" description="Disordered" evidence="3">
    <location>
        <begin position="1"/>
        <end position="185"/>
    </location>
</feature>
<dbReference type="EMBL" id="HBHQ01026971">
    <property type="protein sequence ID" value="CAD9826433.1"/>
    <property type="molecule type" value="Transcribed_RNA"/>
</dbReference>
<dbReference type="Gene3D" id="3.30.70.330">
    <property type="match status" value="1"/>
</dbReference>
<feature type="domain" description="RRM" evidence="4">
    <location>
        <begin position="193"/>
        <end position="271"/>
    </location>
</feature>
<evidence type="ECO:0000256" key="2">
    <source>
        <dbReference type="PROSITE-ProRule" id="PRU00176"/>
    </source>
</evidence>
<protein>
    <recommendedName>
        <fullName evidence="4">RRM domain-containing protein</fullName>
    </recommendedName>
</protein>
<reference evidence="5" key="1">
    <citation type="submission" date="2021-01" db="EMBL/GenBank/DDBJ databases">
        <authorList>
            <person name="Corre E."/>
            <person name="Pelletier E."/>
            <person name="Niang G."/>
            <person name="Scheremetjew M."/>
            <person name="Finn R."/>
            <person name="Kale V."/>
            <person name="Holt S."/>
            <person name="Cochrane G."/>
            <person name="Meng A."/>
            <person name="Brown T."/>
            <person name="Cohen L."/>
        </authorList>
    </citation>
    <scope>NUCLEOTIDE SEQUENCE</scope>
    <source>
        <strain evidence="5">CCMP2084</strain>
    </source>
</reference>
<dbReference type="PROSITE" id="PS50102">
    <property type="entry name" value="RRM"/>
    <property type="match status" value="1"/>
</dbReference>
<dbReference type="SUPFAM" id="SSF54928">
    <property type="entry name" value="RNA-binding domain, RBD"/>
    <property type="match status" value="1"/>
</dbReference>
<feature type="compositionally biased region" description="Basic and acidic residues" evidence="3">
    <location>
        <begin position="269"/>
        <end position="278"/>
    </location>
</feature>
<evidence type="ECO:0000256" key="1">
    <source>
        <dbReference type="ARBA" id="ARBA00022884"/>
    </source>
</evidence>
<accession>A0A7S2USE5</accession>
<feature type="region of interest" description="Disordered" evidence="3">
    <location>
        <begin position="269"/>
        <end position="294"/>
    </location>
</feature>
<feature type="compositionally biased region" description="Basic and acidic residues" evidence="3">
    <location>
        <begin position="14"/>
        <end position="32"/>
    </location>
</feature>
<feature type="compositionally biased region" description="Acidic residues" evidence="3">
    <location>
        <begin position="1"/>
        <end position="13"/>
    </location>
</feature>
<feature type="compositionally biased region" description="Low complexity" evidence="3">
    <location>
        <begin position="60"/>
        <end position="85"/>
    </location>
</feature>
<dbReference type="InterPro" id="IPR035979">
    <property type="entry name" value="RBD_domain_sf"/>
</dbReference>
<keyword evidence="1 2" id="KW-0694">RNA-binding</keyword>
<dbReference type="GO" id="GO:0003729">
    <property type="term" value="F:mRNA binding"/>
    <property type="evidence" value="ECO:0007669"/>
    <property type="project" value="InterPro"/>
</dbReference>
<dbReference type="SMART" id="SM00360">
    <property type="entry name" value="RRM"/>
    <property type="match status" value="1"/>
</dbReference>
<dbReference type="InterPro" id="IPR012677">
    <property type="entry name" value="Nucleotide-bd_a/b_plait_sf"/>
</dbReference>
<evidence type="ECO:0000259" key="4">
    <source>
        <dbReference type="PROSITE" id="PS50102"/>
    </source>
</evidence>
<evidence type="ECO:0000313" key="5">
    <source>
        <dbReference type="EMBL" id="CAD9826433.1"/>
    </source>
</evidence>
<sequence length="294" mass="32942">MDDLDAFFDDVDAVAEKAREEDEEGTKEKTDIEVAEESSPPADQSKEEERPAKKQKVDTKPATTVVAKKTTVVAVAPSSAAVTPVNDSSNQGGVTMPPQHLTGQHQYQHQHQHQQHQHQHQQQHQHQPYSAPGNSLVPPPPLPPPLPPLPPGPPPPHPYNGMDQQQQPKVHKRTAGTSTWEDPTLAEFPPNDFRLFVGNLPKDIRNEQLAAHFSKYASFAMARVCFNKKDGKSRGYGFISVMDPKDCARALREMDQTWLGSRPIKVKRSEWKEREQNVAKKRNKKEGKRGQFGL</sequence>